<dbReference type="SUPFAM" id="SSF56784">
    <property type="entry name" value="HAD-like"/>
    <property type="match status" value="1"/>
</dbReference>
<dbReference type="InterPro" id="IPR006549">
    <property type="entry name" value="HAD-SF_hydro_IIIA"/>
</dbReference>
<dbReference type="SFLD" id="SFLDG01135">
    <property type="entry name" value="C1.5.6:_HAD__Beta-PGM__Phospha"/>
    <property type="match status" value="1"/>
</dbReference>
<dbReference type="Gene3D" id="3.40.50.1000">
    <property type="entry name" value="HAD superfamily/HAD-like"/>
    <property type="match status" value="1"/>
</dbReference>
<dbReference type="NCBIfam" id="TIGR01662">
    <property type="entry name" value="HAD-SF-IIIA"/>
    <property type="match status" value="1"/>
</dbReference>
<dbReference type="InterPro" id="IPR023214">
    <property type="entry name" value="HAD_sf"/>
</dbReference>
<gene>
    <name evidence="2" type="ORF">GCM10009745_16940</name>
</gene>
<dbReference type="InterPro" id="IPR036412">
    <property type="entry name" value="HAD-like_sf"/>
</dbReference>
<dbReference type="Gene3D" id="1.10.150.240">
    <property type="entry name" value="Putative phosphatase, domain 2"/>
    <property type="match status" value="1"/>
</dbReference>
<dbReference type="PRINTS" id="PR00413">
    <property type="entry name" value="HADHALOGNASE"/>
</dbReference>
<dbReference type="NCBIfam" id="TIGR01549">
    <property type="entry name" value="HAD-SF-IA-v1"/>
    <property type="match status" value="1"/>
</dbReference>
<dbReference type="SFLD" id="SFLDS00003">
    <property type="entry name" value="Haloacid_Dehalogenase"/>
    <property type="match status" value="1"/>
</dbReference>
<dbReference type="EMBL" id="BAAANF010000004">
    <property type="protein sequence ID" value="GAA1674491.1"/>
    <property type="molecule type" value="Genomic_DNA"/>
</dbReference>
<dbReference type="InterPro" id="IPR006439">
    <property type="entry name" value="HAD-SF_hydro_IA"/>
</dbReference>
<dbReference type="InterPro" id="IPR023198">
    <property type="entry name" value="PGP-like_dom2"/>
</dbReference>
<sequence length="219" mass="24465">MLKVVLFDLDGTLVEQEGAAARAVVEWAAQYGIKGPDVAERWAAVSERHYRRYQRRELTFDEQRRARVREFLGLHADDTEIDAIFDGYLWRYEAGWRLFDDAIPAVRRARAAGLRVVIFSNGNTAHQQQKLDRFGLTAEIDRFISSEELPAGKPDPRAFQQALTLIGVEPDQALMVGDSLTNDIDGALAVGMGAVLLARSGQHADVGVRRIASLDELSW</sequence>
<comment type="caution">
    <text evidence="2">The sequence shown here is derived from an EMBL/GenBank/DDBJ whole genome shotgun (WGS) entry which is preliminary data.</text>
</comment>
<organism evidence="2 3">
    <name type="scientific">Kribbella yunnanensis</name>
    <dbReference type="NCBI Taxonomy" id="190194"/>
    <lineage>
        <taxon>Bacteria</taxon>
        <taxon>Bacillati</taxon>
        <taxon>Actinomycetota</taxon>
        <taxon>Actinomycetes</taxon>
        <taxon>Propionibacteriales</taxon>
        <taxon>Kribbellaceae</taxon>
        <taxon>Kribbella</taxon>
    </lineage>
</organism>
<reference evidence="3" key="1">
    <citation type="journal article" date="2019" name="Int. J. Syst. Evol. Microbiol.">
        <title>The Global Catalogue of Microorganisms (GCM) 10K type strain sequencing project: providing services to taxonomists for standard genome sequencing and annotation.</title>
        <authorList>
            <consortium name="The Broad Institute Genomics Platform"/>
            <consortium name="The Broad Institute Genome Sequencing Center for Infectious Disease"/>
            <person name="Wu L."/>
            <person name="Ma J."/>
        </authorList>
    </citation>
    <scope>NUCLEOTIDE SEQUENCE [LARGE SCALE GENOMIC DNA]</scope>
    <source>
        <strain evidence="3">JCM 14307</strain>
    </source>
</reference>
<name>A0ABP4SKW7_9ACTN</name>
<evidence type="ECO:0000313" key="3">
    <source>
        <dbReference type="Proteomes" id="UP001500280"/>
    </source>
</evidence>
<dbReference type="SFLD" id="SFLDG01129">
    <property type="entry name" value="C1.5:_HAD__Beta-PGM__Phosphata"/>
    <property type="match status" value="1"/>
</dbReference>
<evidence type="ECO:0000313" key="2">
    <source>
        <dbReference type="EMBL" id="GAA1674491.1"/>
    </source>
</evidence>
<evidence type="ECO:0000256" key="1">
    <source>
        <dbReference type="ARBA" id="ARBA00022801"/>
    </source>
</evidence>
<dbReference type="PANTHER" id="PTHR43316">
    <property type="entry name" value="HYDROLASE, HALOACID DELAHOGENASE-RELATED"/>
    <property type="match status" value="1"/>
</dbReference>
<keyword evidence="3" id="KW-1185">Reference proteome</keyword>
<dbReference type="RefSeq" id="WP_344147648.1">
    <property type="nucleotide sequence ID" value="NZ_BAAANF010000004.1"/>
</dbReference>
<dbReference type="GO" id="GO:0016787">
    <property type="term" value="F:hydrolase activity"/>
    <property type="evidence" value="ECO:0007669"/>
    <property type="project" value="UniProtKB-KW"/>
</dbReference>
<proteinExistence type="predicted"/>
<protein>
    <submittedName>
        <fullName evidence="2">HAD family hydrolase</fullName>
    </submittedName>
</protein>
<accession>A0ABP4SKW7</accession>
<keyword evidence="1 2" id="KW-0378">Hydrolase</keyword>
<dbReference type="Proteomes" id="UP001500280">
    <property type="component" value="Unassembled WGS sequence"/>
</dbReference>
<dbReference type="Pfam" id="PF00702">
    <property type="entry name" value="Hydrolase"/>
    <property type="match status" value="1"/>
</dbReference>
<dbReference type="InterPro" id="IPR051540">
    <property type="entry name" value="S-2-haloacid_dehalogenase"/>
</dbReference>
<dbReference type="NCBIfam" id="TIGR01509">
    <property type="entry name" value="HAD-SF-IA-v3"/>
    <property type="match status" value="1"/>
</dbReference>